<gene>
    <name evidence="1" type="ORF">AMORRO_LOCUS8855</name>
</gene>
<keyword evidence="2" id="KW-1185">Reference proteome</keyword>
<dbReference type="Proteomes" id="UP000789342">
    <property type="component" value="Unassembled WGS sequence"/>
</dbReference>
<sequence>MTGRLLVENEFAVVGQVIDNSVRLEVEEVIEVLLGIGSFLGTAAPIFDDGWVLLDIFHKREGEGGVNTGKEEQNLLHFLEHAYIHEIISLSNNLGTLLSNNLGTLLSNNLDTSME</sequence>
<proteinExistence type="predicted"/>
<evidence type="ECO:0000313" key="1">
    <source>
        <dbReference type="EMBL" id="CAG8625530.1"/>
    </source>
</evidence>
<evidence type="ECO:0000313" key="2">
    <source>
        <dbReference type="Proteomes" id="UP000789342"/>
    </source>
</evidence>
<name>A0A9N9D523_9GLOM</name>
<organism evidence="1 2">
    <name type="scientific">Acaulospora morrowiae</name>
    <dbReference type="NCBI Taxonomy" id="94023"/>
    <lineage>
        <taxon>Eukaryota</taxon>
        <taxon>Fungi</taxon>
        <taxon>Fungi incertae sedis</taxon>
        <taxon>Mucoromycota</taxon>
        <taxon>Glomeromycotina</taxon>
        <taxon>Glomeromycetes</taxon>
        <taxon>Diversisporales</taxon>
        <taxon>Acaulosporaceae</taxon>
        <taxon>Acaulospora</taxon>
    </lineage>
</organism>
<dbReference type="EMBL" id="CAJVPV010008009">
    <property type="protein sequence ID" value="CAG8625530.1"/>
    <property type="molecule type" value="Genomic_DNA"/>
</dbReference>
<reference evidence="1" key="1">
    <citation type="submission" date="2021-06" db="EMBL/GenBank/DDBJ databases">
        <authorList>
            <person name="Kallberg Y."/>
            <person name="Tangrot J."/>
            <person name="Rosling A."/>
        </authorList>
    </citation>
    <scope>NUCLEOTIDE SEQUENCE</scope>
    <source>
        <strain evidence="1">CL551</strain>
    </source>
</reference>
<accession>A0A9N9D523</accession>
<dbReference type="AlphaFoldDB" id="A0A9N9D523"/>
<protein>
    <submittedName>
        <fullName evidence="1">885_t:CDS:1</fullName>
    </submittedName>
</protein>
<comment type="caution">
    <text evidence="1">The sequence shown here is derived from an EMBL/GenBank/DDBJ whole genome shotgun (WGS) entry which is preliminary data.</text>
</comment>